<reference evidence="2" key="1">
    <citation type="journal article" date="2020" name="Stud. Mycol.">
        <title>101 Dothideomycetes genomes: a test case for predicting lifestyles and emergence of pathogens.</title>
        <authorList>
            <person name="Haridas S."/>
            <person name="Albert R."/>
            <person name="Binder M."/>
            <person name="Bloem J."/>
            <person name="Labutti K."/>
            <person name="Salamov A."/>
            <person name="Andreopoulos B."/>
            <person name="Baker S."/>
            <person name="Barry K."/>
            <person name="Bills G."/>
            <person name="Bluhm B."/>
            <person name="Cannon C."/>
            <person name="Castanera R."/>
            <person name="Culley D."/>
            <person name="Daum C."/>
            <person name="Ezra D."/>
            <person name="Gonzalez J."/>
            <person name="Henrissat B."/>
            <person name="Kuo A."/>
            <person name="Liang C."/>
            <person name="Lipzen A."/>
            <person name="Lutzoni F."/>
            <person name="Magnuson J."/>
            <person name="Mondo S."/>
            <person name="Nolan M."/>
            <person name="Ohm R."/>
            <person name="Pangilinan J."/>
            <person name="Park H.-J."/>
            <person name="Ramirez L."/>
            <person name="Alfaro M."/>
            <person name="Sun H."/>
            <person name="Tritt A."/>
            <person name="Yoshinaga Y."/>
            <person name="Zwiers L.-H."/>
            <person name="Turgeon B."/>
            <person name="Goodwin S."/>
            <person name="Spatafora J."/>
            <person name="Crous P."/>
            <person name="Grigoriev I."/>
        </authorList>
    </citation>
    <scope>NUCLEOTIDE SEQUENCE</scope>
    <source>
        <strain evidence="2">CBS 130266</strain>
    </source>
</reference>
<dbReference type="AlphaFoldDB" id="A0A9P4TZG9"/>
<dbReference type="EMBL" id="MU007030">
    <property type="protein sequence ID" value="KAF2431645.1"/>
    <property type="molecule type" value="Genomic_DNA"/>
</dbReference>
<evidence type="ECO:0000313" key="2">
    <source>
        <dbReference type="EMBL" id="KAF2431645.1"/>
    </source>
</evidence>
<keyword evidence="3" id="KW-1185">Reference proteome</keyword>
<evidence type="ECO:0000256" key="1">
    <source>
        <dbReference type="SAM" id="SignalP"/>
    </source>
</evidence>
<comment type="caution">
    <text evidence="2">The sequence shown here is derived from an EMBL/GenBank/DDBJ whole genome shotgun (WGS) entry which is preliminary data.</text>
</comment>
<evidence type="ECO:0000313" key="3">
    <source>
        <dbReference type="Proteomes" id="UP000800235"/>
    </source>
</evidence>
<name>A0A9P4TZG9_9PEZI</name>
<keyword evidence="1" id="KW-0732">Signal</keyword>
<sequence length="111" mass="12941">MCSKDAKPSRFVVLWILFLRHHAEYMALFSDQIRDLLLSLFKVDVDTTIGKLYAAAHDNRIVNFTNHERQFKRMKRLVSTGSEFVKLRRWIDGGLYDRKTLKRIAGIATVA</sequence>
<feature type="signal peptide" evidence="1">
    <location>
        <begin position="1"/>
        <end position="23"/>
    </location>
</feature>
<feature type="chain" id="PRO_5040254061" evidence="1">
    <location>
        <begin position="24"/>
        <end position="111"/>
    </location>
</feature>
<protein>
    <submittedName>
        <fullName evidence="2">Uncharacterized protein</fullName>
    </submittedName>
</protein>
<accession>A0A9P4TZG9</accession>
<dbReference type="Proteomes" id="UP000800235">
    <property type="component" value="Unassembled WGS sequence"/>
</dbReference>
<organism evidence="2 3">
    <name type="scientific">Tothia fuscella</name>
    <dbReference type="NCBI Taxonomy" id="1048955"/>
    <lineage>
        <taxon>Eukaryota</taxon>
        <taxon>Fungi</taxon>
        <taxon>Dikarya</taxon>
        <taxon>Ascomycota</taxon>
        <taxon>Pezizomycotina</taxon>
        <taxon>Dothideomycetes</taxon>
        <taxon>Pleosporomycetidae</taxon>
        <taxon>Venturiales</taxon>
        <taxon>Cylindrosympodiaceae</taxon>
        <taxon>Tothia</taxon>
    </lineage>
</organism>
<gene>
    <name evidence="2" type="ORF">EJ08DRAFT_696124</name>
</gene>
<proteinExistence type="predicted"/>